<evidence type="ECO:0000313" key="2">
    <source>
        <dbReference type="Proteomes" id="UP000250235"/>
    </source>
</evidence>
<gene>
    <name evidence="1" type="ORF">F511_37115</name>
</gene>
<accession>A0A2Z7D6M7</accession>
<keyword evidence="2" id="KW-1185">Reference proteome</keyword>
<evidence type="ECO:0000313" key="1">
    <source>
        <dbReference type="EMBL" id="KZV54179.1"/>
    </source>
</evidence>
<dbReference type="EMBL" id="KQ989578">
    <property type="protein sequence ID" value="KZV54179.1"/>
    <property type="molecule type" value="Genomic_DNA"/>
</dbReference>
<reference evidence="1 2" key="1">
    <citation type="journal article" date="2015" name="Proc. Natl. Acad. Sci. U.S.A.">
        <title>The resurrection genome of Boea hygrometrica: A blueprint for survival of dehydration.</title>
        <authorList>
            <person name="Xiao L."/>
            <person name="Yang G."/>
            <person name="Zhang L."/>
            <person name="Yang X."/>
            <person name="Zhao S."/>
            <person name="Ji Z."/>
            <person name="Zhou Q."/>
            <person name="Hu M."/>
            <person name="Wang Y."/>
            <person name="Chen M."/>
            <person name="Xu Y."/>
            <person name="Jin H."/>
            <person name="Xiao X."/>
            <person name="Hu G."/>
            <person name="Bao F."/>
            <person name="Hu Y."/>
            <person name="Wan P."/>
            <person name="Li L."/>
            <person name="Deng X."/>
            <person name="Kuang T."/>
            <person name="Xiang C."/>
            <person name="Zhu J.K."/>
            <person name="Oliver M.J."/>
            <person name="He Y."/>
        </authorList>
    </citation>
    <scope>NUCLEOTIDE SEQUENCE [LARGE SCALE GENOMIC DNA]</scope>
    <source>
        <strain evidence="2">cv. XS01</strain>
    </source>
</reference>
<protein>
    <submittedName>
        <fullName evidence="1">Uncharacterized protein</fullName>
    </submittedName>
</protein>
<organism evidence="1 2">
    <name type="scientific">Dorcoceras hygrometricum</name>
    <dbReference type="NCBI Taxonomy" id="472368"/>
    <lineage>
        <taxon>Eukaryota</taxon>
        <taxon>Viridiplantae</taxon>
        <taxon>Streptophyta</taxon>
        <taxon>Embryophyta</taxon>
        <taxon>Tracheophyta</taxon>
        <taxon>Spermatophyta</taxon>
        <taxon>Magnoliopsida</taxon>
        <taxon>eudicotyledons</taxon>
        <taxon>Gunneridae</taxon>
        <taxon>Pentapetalae</taxon>
        <taxon>asterids</taxon>
        <taxon>lamiids</taxon>
        <taxon>Lamiales</taxon>
        <taxon>Gesneriaceae</taxon>
        <taxon>Didymocarpoideae</taxon>
        <taxon>Trichosporeae</taxon>
        <taxon>Loxocarpinae</taxon>
        <taxon>Dorcoceras</taxon>
    </lineage>
</organism>
<dbReference type="Proteomes" id="UP000250235">
    <property type="component" value="Unassembled WGS sequence"/>
</dbReference>
<proteinExistence type="predicted"/>
<name>A0A2Z7D6M7_9LAMI</name>
<dbReference type="AlphaFoldDB" id="A0A2Z7D6M7"/>
<sequence>MSPECGSCIGGDINTHFVRVYMYLTMQPSQQVVSFSRKKLYLEILMHQHNIRVQKKTSTPRNSPEDEPACRTRYASCYILFQYYE</sequence>